<dbReference type="PIRSF" id="PIRSF001563">
    <property type="entry name" value="Folylpolyglu_synth"/>
    <property type="match status" value="1"/>
</dbReference>
<evidence type="ECO:0000313" key="21">
    <source>
        <dbReference type="EMBL" id="KGG79882.1"/>
    </source>
</evidence>
<evidence type="ECO:0000313" key="22">
    <source>
        <dbReference type="Proteomes" id="UP000029622"/>
    </source>
</evidence>
<evidence type="ECO:0000256" key="9">
    <source>
        <dbReference type="ARBA" id="ARBA00022598"/>
    </source>
</evidence>
<dbReference type="NCBIfam" id="TIGR01499">
    <property type="entry name" value="folC"/>
    <property type="match status" value="1"/>
</dbReference>
<evidence type="ECO:0000256" key="8">
    <source>
        <dbReference type="ARBA" id="ARBA00019357"/>
    </source>
</evidence>
<dbReference type="RefSeq" id="WP_035164214.1">
    <property type="nucleotide sequence ID" value="NZ_AZTB01000052.1"/>
</dbReference>
<dbReference type="InterPro" id="IPR018109">
    <property type="entry name" value="Folylpolyglutamate_synth_CS"/>
</dbReference>
<keyword evidence="14" id="KW-0289">Folate biosynthesis</keyword>
<evidence type="ECO:0000256" key="5">
    <source>
        <dbReference type="ARBA" id="ARBA00011245"/>
    </source>
</evidence>
<dbReference type="Gene3D" id="3.40.1190.10">
    <property type="entry name" value="Mur-like, catalytic domain"/>
    <property type="match status" value="1"/>
</dbReference>
<reference evidence="21 22" key="1">
    <citation type="submission" date="2013-12" db="EMBL/GenBank/DDBJ databases">
        <title>Draft genome sequence of Caloranaerobacter sp. H53214.</title>
        <authorList>
            <person name="Jiang L.J."/>
            <person name="Shao Z.Z."/>
            <person name="Long M.N."/>
        </authorList>
    </citation>
    <scope>NUCLEOTIDE SEQUENCE [LARGE SCALE GENOMIC DNA]</scope>
    <source>
        <strain evidence="21 22">H53214</strain>
    </source>
</reference>
<dbReference type="PANTHER" id="PTHR11136">
    <property type="entry name" value="FOLYLPOLYGLUTAMATE SYNTHASE-RELATED"/>
    <property type="match status" value="1"/>
</dbReference>
<evidence type="ECO:0000259" key="19">
    <source>
        <dbReference type="Pfam" id="PF02875"/>
    </source>
</evidence>
<dbReference type="GO" id="GO:0004326">
    <property type="term" value="F:tetrahydrofolylpolyglutamate synthase activity"/>
    <property type="evidence" value="ECO:0007669"/>
    <property type="project" value="UniProtKB-EC"/>
</dbReference>
<protein>
    <recommendedName>
        <fullName evidence="8">Dihydrofolate synthase/folylpolyglutamate synthase</fullName>
        <ecNumber evidence="6">6.3.2.12</ecNumber>
        <ecNumber evidence="7">6.3.2.17</ecNumber>
    </recommendedName>
    <alternativeName>
        <fullName evidence="15">Tetrahydrofolylpolyglutamate synthase</fullName>
    </alternativeName>
</protein>
<evidence type="ECO:0000256" key="16">
    <source>
        <dbReference type="ARBA" id="ARBA00047493"/>
    </source>
</evidence>
<dbReference type="PROSITE" id="PS01011">
    <property type="entry name" value="FOLYLPOLYGLU_SYNT_1"/>
    <property type="match status" value="1"/>
</dbReference>
<evidence type="ECO:0000256" key="4">
    <source>
        <dbReference type="ARBA" id="ARBA00008276"/>
    </source>
</evidence>
<dbReference type="EC" id="6.3.2.17" evidence="7"/>
<comment type="cofactor">
    <cofactor evidence="1">
        <name>Mg(2+)</name>
        <dbReference type="ChEBI" id="CHEBI:18420"/>
    </cofactor>
</comment>
<comment type="similarity">
    <text evidence="4 18">Belongs to the folylpolyglutamate synthase family.</text>
</comment>
<dbReference type="AlphaFoldDB" id="A0A096BG83"/>
<evidence type="ECO:0000256" key="11">
    <source>
        <dbReference type="ARBA" id="ARBA00022741"/>
    </source>
</evidence>
<dbReference type="InterPro" id="IPR036615">
    <property type="entry name" value="Mur_ligase_C_dom_sf"/>
</dbReference>
<evidence type="ECO:0000256" key="18">
    <source>
        <dbReference type="PIRNR" id="PIRNR001563"/>
    </source>
</evidence>
<dbReference type="GO" id="GO:0008841">
    <property type="term" value="F:dihydrofolate synthase activity"/>
    <property type="evidence" value="ECO:0007669"/>
    <property type="project" value="UniProtKB-EC"/>
</dbReference>
<dbReference type="GO" id="GO:0046872">
    <property type="term" value="F:metal ion binding"/>
    <property type="evidence" value="ECO:0007669"/>
    <property type="project" value="UniProtKB-KW"/>
</dbReference>
<dbReference type="Gene3D" id="3.90.190.20">
    <property type="entry name" value="Mur ligase, C-terminal domain"/>
    <property type="match status" value="1"/>
</dbReference>
<organism evidence="21 22">
    <name type="scientific">Caloranaerobacter azorensis H53214</name>
    <dbReference type="NCBI Taxonomy" id="1156417"/>
    <lineage>
        <taxon>Bacteria</taxon>
        <taxon>Bacillati</taxon>
        <taxon>Bacillota</taxon>
        <taxon>Tissierellia</taxon>
        <taxon>Tissierellales</taxon>
        <taxon>Thermohalobacteraceae</taxon>
        <taxon>Caloranaerobacter</taxon>
    </lineage>
</organism>
<evidence type="ECO:0000256" key="15">
    <source>
        <dbReference type="ARBA" id="ARBA00030592"/>
    </source>
</evidence>
<evidence type="ECO:0000256" key="2">
    <source>
        <dbReference type="ARBA" id="ARBA00004799"/>
    </source>
</evidence>
<evidence type="ECO:0000259" key="20">
    <source>
        <dbReference type="Pfam" id="PF08245"/>
    </source>
</evidence>
<dbReference type="STRING" id="1156417.Y919_09425"/>
<evidence type="ECO:0000256" key="14">
    <source>
        <dbReference type="ARBA" id="ARBA00022909"/>
    </source>
</evidence>
<dbReference type="EC" id="6.3.2.12" evidence="6"/>
<comment type="subunit">
    <text evidence="5">Monomer.</text>
</comment>
<dbReference type="EMBL" id="AZTB01000052">
    <property type="protein sequence ID" value="KGG79882.1"/>
    <property type="molecule type" value="Genomic_DNA"/>
</dbReference>
<dbReference type="Pfam" id="PF08245">
    <property type="entry name" value="Mur_ligase_M"/>
    <property type="match status" value="1"/>
</dbReference>
<evidence type="ECO:0000256" key="7">
    <source>
        <dbReference type="ARBA" id="ARBA00013025"/>
    </source>
</evidence>
<dbReference type="PANTHER" id="PTHR11136:SF0">
    <property type="entry name" value="DIHYDROFOLATE SYNTHETASE-RELATED"/>
    <property type="match status" value="1"/>
</dbReference>
<dbReference type="SUPFAM" id="SSF53623">
    <property type="entry name" value="MurD-like peptide ligases, catalytic domain"/>
    <property type="match status" value="1"/>
</dbReference>
<evidence type="ECO:0000256" key="3">
    <source>
        <dbReference type="ARBA" id="ARBA00005150"/>
    </source>
</evidence>
<evidence type="ECO:0000256" key="13">
    <source>
        <dbReference type="ARBA" id="ARBA00022842"/>
    </source>
</evidence>
<dbReference type="PROSITE" id="PS01012">
    <property type="entry name" value="FOLYLPOLYGLU_SYNT_2"/>
    <property type="match status" value="1"/>
</dbReference>
<evidence type="ECO:0000256" key="6">
    <source>
        <dbReference type="ARBA" id="ARBA00013023"/>
    </source>
</evidence>
<accession>A0A096BG83</accession>
<feature type="domain" description="Mur ligase central" evidence="20">
    <location>
        <begin position="44"/>
        <end position="270"/>
    </location>
</feature>
<dbReference type="Proteomes" id="UP000029622">
    <property type="component" value="Unassembled WGS sequence"/>
</dbReference>
<comment type="catalytic activity">
    <reaction evidence="16">
        <text>(6S)-5,6,7,8-tetrahydrofolyl-(gamma-L-Glu)(n) + L-glutamate + ATP = (6S)-5,6,7,8-tetrahydrofolyl-(gamma-L-Glu)(n+1) + ADP + phosphate + H(+)</text>
        <dbReference type="Rhea" id="RHEA:10580"/>
        <dbReference type="Rhea" id="RHEA-COMP:14738"/>
        <dbReference type="Rhea" id="RHEA-COMP:14740"/>
        <dbReference type="ChEBI" id="CHEBI:15378"/>
        <dbReference type="ChEBI" id="CHEBI:29985"/>
        <dbReference type="ChEBI" id="CHEBI:30616"/>
        <dbReference type="ChEBI" id="CHEBI:43474"/>
        <dbReference type="ChEBI" id="CHEBI:141005"/>
        <dbReference type="ChEBI" id="CHEBI:456216"/>
        <dbReference type="EC" id="6.3.2.17"/>
    </reaction>
</comment>
<comment type="pathway">
    <text evidence="3">Cofactor biosynthesis; tetrahydrofolylpolyglutamate biosynthesis.</text>
</comment>
<evidence type="ECO:0000256" key="17">
    <source>
        <dbReference type="ARBA" id="ARBA00049161"/>
    </source>
</evidence>
<keyword evidence="13" id="KW-0460">Magnesium</keyword>
<dbReference type="GO" id="GO:0005737">
    <property type="term" value="C:cytoplasm"/>
    <property type="evidence" value="ECO:0007669"/>
    <property type="project" value="TreeGrafter"/>
</dbReference>
<dbReference type="SUPFAM" id="SSF53244">
    <property type="entry name" value="MurD-like peptide ligases, peptide-binding domain"/>
    <property type="match status" value="1"/>
</dbReference>
<dbReference type="InterPro" id="IPR013221">
    <property type="entry name" value="Mur_ligase_cen"/>
</dbReference>
<keyword evidence="9 18" id="KW-0436">Ligase</keyword>
<dbReference type="InterPro" id="IPR004101">
    <property type="entry name" value="Mur_ligase_C"/>
</dbReference>
<name>A0A096BG83_9FIRM</name>
<dbReference type="InterPro" id="IPR001645">
    <property type="entry name" value="Folylpolyglutamate_synth"/>
</dbReference>
<dbReference type="InterPro" id="IPR036565">
    <property type="entry name" value="Mur-like_cat_sf"/>
</dbReference>
<keyword evidence="12 18" id="KW-0067">ATP-binding</keyword>
<evidence type="ECO:0000256" key="1">
    <source>
        <dbReference type="ARBA" id="ARBA00001946"/>
    </source>
</evidence>
<proteinExistence type="inferred from homology"/>
<sequence>MNYKEALEYIHGTRKFGSKLGLENIRILLDLLGNPHKGLKIIHVAGTNGKGSTSSYISTILTESGYKVGLFTSPYLERFTERIKINGKEIEHERLAQITSKVKEKVEEMVRKGYNHPTEFEIVTAIAFVYYREERVDFVVLEVGLGGRYDSTNIIENPLVSVITPISLDHKDILGDTIEKIAWEKAGIIKENGLVVSHPQVEEAQKVIENVVNDKNSKLIIAPVKDVEVIECAELGSKFNFKFNGKTFENLKISLIGEHQINNACVALTVVLTLLENRHIDIDEDCIRKGLLRTEWKGRLEILRRNPTFVIDGAHNSAGAESLRKSIEKLFKYNRLILGIGILGDKEVGSILNELVPLADEIIITEANNPRKLEAEKLADIIKKFNKKYLIEKDIEEAVNKALDIAGKDDLILFSGSLYLIGDVRKIIMN</sequence>
<dbReference type="Pfam" id="PF02875">
    <property type="entry name" value="Mur_ligase_C"/>
    <property type="match status" value="1"/>
</dbReference>
<keyword evidence="10" id="KW-0479">Metal-binding</keyword>
<dbReference type="GO" id="GO:0005524">
    <property type="term" value="F:ATP binding"/>
    <property type="evidence" value="ECO:0007669"/>
    <property type="project" value="UniProtKB-KW"/>
</dbReference>
<dbReference type="GO" id="GO:0046656">
    <property type="term" value="P:folic acid biosynthetic process"/>
    <property type="evidence" value="ECO:0007669"/>
    <property type="project" value="UniProtKB-KW"/>
</dbReference>
<evidence type="ECO:0000256" key="10">
    <source>
        <dbReference type="ARBA" id="ARBA00022723"/>
    </source>
</evidence>
<feature type="domain" description="Mur ligase C-terminal" evidence="19">
    <location>
        <begin position="298"/>
        <end position="417"/>
    </location>
</feature>
<comment type="catalytic activity">
    <reaction evidence="17">
        <text>7,8-dihydropteroate + L-glutamate + ATP = 7,8-dihydrofolate + ADP + phosphate + H(+)</text>
        <dbReference type="Rhea" id="RHEA:23584"/>
        <dbReference type="ChEBI" id="CHEBI:15378"/>
        <dbReference type="ChEBI" id="CHEBI:17839"/>
        <dbReference type="ChEBI" id="CHEBI:29985"/>
        <dbReference type="ChEBI" id="CHEBI:30616"/>
        <dbReference type="ChEBI" id="CHEBI:43474"/>
        <dbReference type="ChEBI" id="CHEBI:57451"/>
        <dbReference type="ChEBI" id="CHEBI:456216"/>
        <dbReference type="EC" id="6.3.2.12"/>
    </reaction>
</comment>
<keyword evidence="11 18" id="KW-0547">Nucleotide-binding</keyword>
<gene>
    <name evidence="21" type="ORF">Y919_09425</name>
</gene>
<evidence type="ECO:0000256" key="12">
    <source>
        <dbReference type="ARBA" id="ARBA00022840"/>
    </source>
</evidence>
<comment type="pathway">
    <text evidence="2">Cofactor biosynthesis; tetrahydrofolate biosynthesis; 7,8-dihydrofolate from 2-amino-4-hydroxy-6-hydroxymethyl-7,8-dihydropteridine diphosphate and 4-aminobenzoate: step 2/2.</text>
</comment>
<comment type="caution">
    <text evidence="21">The sequence shown here is derived from an EMBL/GenBank/DDBJ whole genome shotgun (WGS) entry which is preliminary data.</text>
</comment>
<dbReference type="FunFam" id="3.40.1190.10:FF:000004">
    <property type="entry name" value="Dihydrofolate synthase/folylpolyglutamate synthase"/>
    <property type="match status" value="1"/>
</dbReference>